<feature type="region of interest" description="Disordered" evidence="1">
    <location>
        <begin position="1"/>
        <end position="93"/>
    </location>
</feature>
<evidence type="ECO:0000313" key="3">
    <source>
        <dbReference type="Proteomes" id="UP000747542"/>
    </source>
</evidence>
<dbReference type="Proteomes" id="UP000747542">
    <property type="component" value="Unassembled WGS sequence"/>
</dbReference>
<accession>A0A8J5MKR8</accession>
<protein>
    <submittedName>
        <fullName evidence="2">Uncharacterized protein</fullName>
    </submittedName>
</protein>
<gene>
    <name evidence="2" type="ORF">Hamer_G015615</name>
</gene>
<dbReference type="AlphaFoldDB" id="A0A8J5MKR8"/>
<proteinExistence type="predicted"/>
<evidence type="ECO:0000313" key="2">
    <source>
        <dbReference type="EMBL" id="KAG7155016.1"/>
    </source>
</evidence>
<reference evidence="2" key="1">
    <citation type="journal article" date="2021" name="Sci. Adv.">
        <title>The American lobster genome reveals insights on longevity, neural, and immune adaptations.</title>
        <authorList>
            <person name="Polinski J.M."/>
            <person name="Zimin A.V."/>
            <person name="Clark K.F."/>
            <person name="Kohn A.B."/>
            <person name="Sadowski N."/>
            <person name="Timp W."/>
            <person name="Ptitsyn A."/>
            <person name="Khanna P."/>
            <person name="Romanova D.Y."/>
            <person name="Williams P."/>
            <person name="Greenwood S.J."/>
            <person name="Moroz L.L."/>
            <person name="Walt D.R."/>
            <person name="Bodnar A.G."/>
        </authorList>
    </citation>
    <scope>NUCLEOTIDE SEQUENCE</scope>
    <source>
        <strain evidence="2">GMGI-L3</strain>
    </source>
</reference>
<evidence type="ECO:0000256" key="1">
    <source>
        <dbReference type="SAM" id="MobiDB-lite"/>
    </source>
</evidence>
<feature type="compositionally biased region" description="Polar residues" evidence="1">
    <location>
        <begin position="45"/>
        <end position="78"/>
    </location>
</feature>
<sequence>MLRKNNRYLSDLPPADEECSARQNKTSSTANKQVLERDKTLKMMRSTSQATRCNVSSPVSSVTRIPTKVTRSSSSATVDLQSLSEDESSNSSP</sequence>
<name>A0A8J5MKR8_HOMAM</name>
<dbReference type="EMBL" id="JAHLQT010043233">
    <property type="protein sequence ID" value="KAG7155016.1"/>
    <property type="molecule type" value="Genomic_DNA"/>
</dbReference>
<organism evidence="2 3">
    <name type="scientific">Homarus americanus</name>
    <name type="common">American lobster</name>
    <dbReference type="NCBI Taxonomy" id="6706"/>
    <lineage>
        <taxon>Eukaryota</taxon>
        <taxon>Metazoa</taxon>
        <taxon>Ecdysozoa</taxon>
        <taxon>Arthropoda</taxon>
        <taxon>Crustacea</taxon>
        <taxon>Multicrustacea</taxon>
        <taxon>Malacostraca</taxon>
        <taxon>Eumalacostraca</taxon>
        <taxon>Eucarida</taxon>
        <taxon>Decapoda</taxon>
        <taxon>Pleocyemata</taxon>
        <taxon>Astacidea</taxon>
        <taxon>Nephropoidea</taxon>
        <taxon>Nephropidae</taxon>
        <taxon>Homarus</taxon>
    </lineage>
</organism>
<feature type="compositionally biased region" description="Polar residues" evidence="1">
    <location>
        <begin position="21"/>
        <end position="32"/>
    </location>
</feature>
<feature type="compositionally biased region" description="Acidic residues" evidence="1">
    <location>
        <begin position="84"/>
        <end position="93"/>
    </location>
</feature>
<keyword evidence="3" id="KW-1185">Reference proteome</keyword>
<comment type="caution">
    <text evidence="2">The sequence shown here is derived from an EMBL/GenBank/DDBJ whole genome shotgun (WGS) entry which is preliminary data.</text>
</comment>